<dbReference type="OrthoDB" id="9788272at2"/>
<evidence type="ECO:0000313" key="3">
    <source>
        <dbReference type="EMBL" id="SEU36332.1"/>
    </source>
</evidence>
<dbReference type="STRING" id="1334629.MFUL124B02_12575"/>
<dbReference type="InterPro" id="IPR029044">
    <property type="entry name" value="Nucleotide-diphossugar_trans"/>
</dbReference>
<dbReference type="RefSeq" id="WP_074957966.1">
    <property type="nucleotide sequence ID" value="NZ_BJXR01000068.1"/>
</dbReference>
<protein>
    <submittedName>
        <fullName evidence="3">Nucleotidyltransferase</fullName>
    </submittedName>
</protein>
<sequence length="343" mass="36479">MKAMVLCAGLGTRLRPLTERWPKPALPLLGQPLLRYHLAVLKAAGVTAVGINTHHLPDTMEAVAREECARAGLPLHVVREPVIQGTGGGIRGLRDFLSDGDFLVFNGDILYPVDLRPVVAMHQASGALATMVLQPMPEGEKYAAVELDGAGQVQRIAGHGPGGEGLTPWHFTGVHVMSPRVFDFMTAEGPEDINREVYVRAMSAGQVVRGVRVDGYWSDLGTPSRYLATVRDVLAGQVRLEWLGAASPLAGTVRGPGTSWAHPEADVRAARVEGPAFFERGVSLAEGVVVGAGVSLGAEVKVGAGARLSRAAVFERTEIAPGETLEEVLAWKQHRIPAPLTGR</sequence>
<dbReference type="EMBL" id="FOIB01000011">
    <property type="protein sequence ID" value="SEU36332.1"/>
    <property type="molecule type" value="Genomic_DNA"/>
</dbReference>
<feature type="domain" description="Nucleotidyl transferase" evidence="1">
    <location>
        <begin position="2"/>
        <end position="233"/>
    </location>
</feature>
<dbReference type="AlphaFoldDB" id="A0A511TF34"/>
<gene>
    <name evidence="2" type="ORF">MFU01_78180</name>
    <name evidence="3" type="ORF">SAMN05443572_111161</name>
</gene>
<evidence type="ECO:0000259" key="1">
    <source>
        <dbReference type="Pfam" id="PF00483"/>
    </source>
</evidence>
<dbReference type="Gene3D" id="2.160.10.10">
    <property type="entry name" value="Hexapeptide repeat proteins"/>
    <property type="match status" value="1"/>
</dbReference>
<dbReference type="Pfam" id="PF00483">
    <property type="entry name" value="NTP_transferase"/>
    <property type="match status" value="1"/>
</dbReference>
<dbReference type="SUPFAM" id="SSF51161">
    <property type="entry name" value="Trimeric LpxA-like enzymes"/>
    <property type="match status" value="1"/>
</dbReference>
<dbReference type="SUPFAM" id="SSF53448">
    <property type="entry name" value="Nucleotide-diphospho-sugar transferases"/>
    <property type="match status" value="1"/>
</dbReference>
<accession>A0A511TF34</accession>
<comment type="caution">
    <text evidence="2">The sequence shown here is derived from an EMBL/GenBank/DDBJ whole genome shotgun (WGS) entry which is preliminary data.</text>
</comment>
<evidence type="ECO:0000313" key="4">
    <source>
        <dbReference type="Proteomes" id="UP000183760"/>
    </source>
</evidence>
<reference evidence="3 4" key="1">
    <citation type="submission" date="2016-10" db="EMBL/GenBank/DDBJ databases">
        <authorList>
            <person name="Varghese N."/>
            <person name="Submissions S."/>
        </authorList>
    </citation>
    <scope>NUCLEOTIDE SEQUENCE [LARGE SCALE GENOMIC DNA]</scope>
    <source>
        <strain evidence="3 4">DSM 16525</strain>
    </source>
</reference>
<dbReference type="Proteomes" id="UP000183760">
    <property type="component" value="Unassembled WGS sequence"/>
</dbReference>
<dbReference type="InterPro" id="IPR050486">
    <property type="entry name" value="Mannose-1P_guanyltransferase"/>
</dbReference>
<keyword evidence="4" id="KW-1185">Reference proteome</keyword>
<dbReference type="InterPro" id="IPR005835">
    <property type="entry name" value="NTP_transferase_dom"/>
</dbReference>
<organism evidence="2 5">
    <name type="scientific">Myxococcus fulvus</name>
    <dbReference type="NCBI Taxonomy" id="33"/>
    <lineage>
        <taxon>Bacteria</taxon>
        <taxon>Pseudomonadati</taxon>
        <taxon>Myxococcota</taxon>
        <taxon>Myxococcia</taxon>
        <taxon>Myxococcales</taxon>
        <taxon>Cystobacterineae</taxon>
        <taxon>Myxococcaceae</taxon>
        <taxon>Myxococcus</taxon>
    </lineage>
</organism>
<dbReference type="CDD" id="cd06422">
    <property type="entry name" value="NTP_transferase_like_1"/>
    <property type="match status" value="1"/>
</dbReference>
<dbReference type="Proteomes" id="UP000321514">
    <property type="component" value="Unassembled WGS sequence"/>
</dbReference>
<dbReference type="PANTHER" id="PTHR22572">
    <property type="entry name" value="SUGAR-1-PHOSPHATE GUANYL TRANSFERASE"/>
    <property type="match status" value="1"/>
</dbReference>
<dbReference type="Gene3D" id="3.90.550.10">
    <property type="entry name" value="Spore Coat Polysaccharide Biosynthesis Protein SpsA, Chain A"/>
    <property type="match status" value="1"/>
</dbReference>
<dbReference type="EMBL" id="BJXR01000068">
    <property type="protein sequence ID" value="GEN12781.1"/>
    <property type="molecule type" value="Genomic_DNA"/>
</dbReference>
<dbReference type="InterPro" id="IPR011004">
    <property type="entry name" value="Trimer_LpxA-like_sf"/>
</dbReference>
<evidence type="ECO:0000313" key="5">
    <source>
        <dbReference type="Proteomes" id="UP000321514"/>
    </source>
</evidence>
<proteinExistence type="predicted"/>
<evidence type="ECO:0000313" key="2">
    <source>
        <dbReference type="EMBL" id="GEN12781.1"/>
    </source>
</evidence>
<name>A0A511TF34_MYXFU</name>
<reference evidence="2 5" key="2">
    <citation type="submission" date="2019-07" db="EMBL/GenBank/DDBJ databases">
        <title>Whole genome shotgun sequence of Myxococcus fulvus NBRC 100333.</title>
        <authorList>
            <person name="Hosoyama A."/>
            <person name="Uohara A."/>
            <person name="Ohji S."/>
            <person name="Ichikawa N."/>
        </authorList>
    </citation>
    <scope>NUCLEOTIDE SEQUENCE [LARGE SCALE GENOMIC DNA]</scope>
    <source>
        <strain evidence="2 5">NBRC 100333</strain>
    </source>
</reference>